<dbReference type="OrthoDB" id="7709324at2"/>
<feature type="region of interest" description="Disordered" evidence="1">
    <location>
        <begin position="22"/>
        <end position="41"/>
    </location>
</feature>
<accession>A0A0X3U201</accession>
<dbReference type="STRING" id="1685378.AVO44_05290"/>
<evidence type="ECO:0008006" key="4">
    <source>
        <dbReference type="Google" id="ProtNLM"/>
    </source>
</evidence>
<name>A0A0X3U201_9RHOB</name>
<dbReference type="AlphaFoldDB" id="A0A0X3U201"/>
<evidence type="ECO:0000313" key="2">
    <source>
        <dbReference type="EMBL" id="KUJ81271.1"/>
    </source>
</evidence>
<evidence type="ECO:0000256" key="1">
    <source>
        <dbReference type="SAM" id="MobiDB-lite"/>
    </source>
</evidence>
<gene>
    <name evidence="2" type="ORF">AVO44_05290</name>
</gene>
<protein>
    <recommendedName>
        <fullName evidence="4">DUF3618 domain-containing protein</fullName>
    </recommendedName>
</protein>
<feature type="compositionally biased region" description="Low complexity" evidence="1">
    <location>
        <begin position="22"/>
        <end position="33"/>
    </location>
</feature>
<keyword evidence="3" id="KW-1185">Reference proteome</keyword>
<reference evidence="3" key="1">
    <citation type="submission" date="2015-12" db="EMBL/GenBank/DDBJ databases">
        <authorList>
            <person name="Zhang G."/>
            <person name="Stingl U."/>
        </authorList>
    </citation>
    <scope>NUCLEOTIDE SEQUENCE [LARGE SCALE GENOMIC DNA]</scope>
    <source>
        <strain evidence="3">ZGT108</strain>
    </source>
</reference>
<comment type="caution">
    <text evidence="2">The sequence shown here is derived from an EMBL/GenBank/DDBJ whole genome shotgun (WGS) entry which is preliminary data.</text>
</comment>
<dbReference type="EMBL" id="LQBP01000002">
    <property type="protein sequence ID" value="KUJ81271.1"/>
    <property type="molecule type" value="Genomic_DNA"/>
</dbReference>
<dbReference type="RefSeq" id="WP_068333609.1">
    <property type="nucleotide sequence ID" value="NZ_LQBP01000002.1"/>
</dbReference>
<proteinExistence type="predicted"/>
<sequence>MVTKAELEAEVADLRRQLAEQTAATKQAAAPETHGSMADRIAENIDDWAGQLEEALNELEDLPQKRPILFAVGIFAIGYLLGRSGRS</sequence>
<organism evidence="2 3">
    <name type="scientific">Ruegeria profundi</name>
    <dbReference type="NCBI Taxonomy" id="1685378"/>
    <lineage>
        <taxon>Bacteria</taxon>
        <taxon>Pseudomonadati</taxon>
        <taxon>Pseudomonadota</taxon>
        <taxon>Alphaproteobacteria</taxon>
        <taxon>Rhodobacterales</taxon>
        <taxon>Roseobacteraceae</taxon>
        <taxon>Ruegeria</taxon>
    </lineage>
</organism>
<dbReference type="Proteomes" id="UP000053690">
    <property type="component" value="Unassembled WGS sequence"/>
</dbReference>
<evidence type="ECO:0000313" key="3">
    <source>
        <dbReference type="Proteomes" id="UP000053690"/>
    </source>
</evidence>